<evidence type="ECO:0000256" key="2">
    <source>
        <dbReference type="ARBA" id="ARBA00023125"/>
    </source>
</evidence>
<dbReference type="SMART" id="SM00345">
    <property type="entry name" value="HTH_GNTR"/>
    <property type="match status" value="1"/>
</dbReference>
<evidence type="ECO:0000256" key="3">
    <source>
        <dbReference type="ARBA" id="ARBA00023163"/>
    </source>
</evidence>
<accession>A0AAW4VJV6</accession>
<evidence type="ECO:0000313" key="6">
    <source>
        <dbReference type="Proteomes" id="UP001197827"/>
    </source>
</evidence>
<dbReference type="PRINTS" id="PR00035">
    <property type="entry name" value="HTHGNTR"/>
</dbReference>
<comment type="caution">
    <text evidence="5">The sequence shown here is derived from an EMBL/GenBank/DDBJ whole genome shotgun (WGS) entry which is preliminary data.</text>
</comment>
<sequence length="239" mass="27137">MMKLDESNSIPLYLQLKNTIKDLINSGEIQKGDRIPSEFELCKKYNVSRITVRNALSELESEGYLIKKQGKGTFVTKPKIFRPLEDTVGFTESCKNAGVDSTSIVLKKEILPLTQQYQNDLQLEKHDKILFIQRLRFAGGEPLMLENNYYSYDKYGFLMNEPLTGSLYELLAEKKGVICDHVLKSLITVTSAHGELVKLLQVSMGAPLFVMDSVMGNTHNEPVHFSVQYIVGEKYSFVR</sequence>
<reference evidence="5" key="1">
    <citation type="submission" date="2021-10" db="EMBL/GenBank/DDBJ databases">
        <title>Collection of gut derived symbiotic bacterial strains cultured from healthy donors.</title>
        <authorList>
            <person name="Lin H."/>
            <person name="Littmann E."/>
            <person name="Kohout C."/>
            <person name="Pamer E.G."/>
        </authorList>
    </citation>
    <scope>NUCLEOTIDE SEQUENCE</scope>
    <source>
        <strain evidence="5">DFI.5.2</strain>
    </source>
</reference>
<dbReference type="Gene3D" id="3.40.1410.10">
    <property type="entry name" value="Chorismate lyase-like"/>
    <property type="match status" value="1"/>
</dbReference>
<dbReference type="SMART" id="SM00866">
    <property type="entry name" value="UTRA"/>
    <property type="match status" value="1"/>
</dbReference>
<evidence type="ECO:0000313" key="5">
    <source>
        <dbReference type="EMBL" id="MCB8561958.1"/>
    </source>
</evidence>
<dbReference type="PANTHER" id="PTHR44846:SF1">
    <property type="entry name" value="MANNOSYL-D-GLYCERATE TRANSPORT_METABOLISM SYSTEM REPRESSOR MNGR-RELATED"/>
    <property type="match status" value="1"/>
</dbReference>
<dbReference type="AlphaFoldDB" id="A0AAW4VJV6"/>
<dbReference type="GO" id="GO:0003700">
    <property type="term" value="F:DNA-binding transcription factor activity"/>
    <property type="evidence" value="ECO:0007669"/>
    <property type="project" value="InterPro"/>
</dbReference>
<dbReference type="SUPFAM" id="SSF64288">
    <property type="entry name" value="Chorismate lyase-like"/>
    <property type="match status" value="1"/>
</dbReference>
<dbReference type="Gene3D" id="1.10.10.10">
    <property type="entry name" value="Winged helix-like DNA-binding domain superfamily/Winged helix DNA-binding domain"/>
    <property type="match status" value="1"/>
</dbReference>
<dbReference type="EMBL" id="JAJDKQ010000014">
    <property type="protein sequence ID" value="MCB8561958.1"/>
    <property type="molecule type" value="Genomic_DNA"/>
</dbReference>
<evidence type="ECO:0000259" key="4">
    <source>
        <dbReference type="PROSITE" id="PS50949"/>
    </source>
</evidence>
<evidence type="ECO:0000256" key="1">
    <source>
        <dbReference type="ARBA" id="ARBA00023015"/>
    </source>
</evidence>
<dbReference type="InterPro" id="IPR011663">
    <property type="entry name" value="UTRA"/>
</dbReference>
<feature type="domain" description="HTH gntR-type" evidence="4">
    <location>
        <begin position="10"/>
        <end position="78"/>
    </location>
</feature>
<dbReference type="FunFam" id="1.10.10.10:FF:000079">
    <property type="entry name" value="GntR family transcriptional regulator"/>
    <property type="match status" value="1"/>
</dbReference>
<organism evidence="5 6">
    <name type="scientific">Faecalibacillus intestinalis</name>
    <dbReference type="NCBI Taxonomy" id="1982626"/>
    <lineage>
        <taxon>Bacteria</taxon>
        <taxon>Bacillati</taxon>
        <taxon>Bacillota</taxon>
        <taxon>Erysipelotrichia</taxon>
        <taxon>Erysipelotrichales</taxon>
        <taxon>Coprobacillaceae</taxon>
        <taxon>Faecalibacillus</taxon>
    </lineage>
</organism>
<dbReference type="InterPro" id="IPR036388">
    <property type="entry name" value="WH-like_DNA-bd_sf"/>
</dbReference>
<dbReference type="Pfam" id="PF00392">
    <property type="entry name" value="GntR"/>
    <property type="match status" value="1"/>
</dbReference>
<dbReference type="RefSeq" id="WP_227408516.1">
    <property type="nucleotide sequence ID" value="NZ_JAJDKQ010000014.1"/>
</dbReference>
<dbReference type="CDD" id="cd07377">
    <property type="entry name" value="WHTH_GntR"/>
    <property type="match status" value="1"/>
</dbReference>
<dbReference type="PANTHER" id="PTHR44846">
    <property type="entry name" value="MANNOSYL-D-GLYCERATE TRANSPORT/METABOLISM SYSTEM REPRESSOR MNGR-RELATED"/>
    <property type="match status" value="1"/>
</dbReference>
<protein>
    <submittedName>
        <fullName evidence="5">GntR family transcriptional regulator</fullName>
    </submittedName>
</protein>
<dbReference type="Proteomes" id="UP001197827">
    <property type="component" value="Unassembled WGS sequence"/>
</dbReference>
<keyword evidence="3" id="KW-0804">Transcription</keyword>
<dbReference type="InterPro" id="IPR036390">
    <property type="entry name" value="WH_DNA-bd_sf"/>
</dbReference>
<dbReference type="InterPro" id="IPR028978">
    <property type="entry name" value="Chorismate_lyase_/UTRA_dom_sf"/>
</dbReference>
<dbReference type="PROSITE" id="PS50949">
    <property type="entry name" value="HTH_GNTR"/>
    <property type="match status" value="1"/>
</dbReference>
<name>A0AAW4VJV6_9FIRM</name>
<gene>
    <name evidence="5" type="ORF">LJD74_08065</name>
</gene>
<keyword evidence="2" id="KW-0238">DNA-binding</keyword>
<dbReference type="SUPFAM" id="SSF46785">
    <property type="entry name" value="Winged helix' DNA-binding domain"/>
    <property type="match status" value="1"/>
</dbReference>
<dbReference type="InterPro" id="IPR050679">
    <property type="entry name" value="Bact_HTH_transcr_reg"/>
</dbReference>
<dbReference type="GO" id="GO:0003677">
    <property type="term" value="F:DNA binding"/>
    <property type="evidence" value="ECO:0007669"/>
    <property type="project" value="UniProtKB-KW"/>
</dbReference>
<keyword evidence="1" id="KW-0805">Transcription regulation</keyword>
<dbReference type="InterPro" id="IPR000524">
    <property type="entry name" value="Tscrpt_reg_HTH_GntR"/>
</dbReference>
<dbReference type="GO" id="GO:0045892">
    <property type="term" value="P:negative regulation of DNA-templated transcription"/>
    <property type="evidence" value="ECO:0007669"/>
    <property type="project" value="TreeGrafter"/>
</dbReference>
<proteinExistence type="predicted"/>
<dbReference type="Pfam" id="PF07702">
    <property type="entry name" value="UTRA"/>
    <property type="match status" value="1"/>
</dbReference>